<organism evidence="1 2">
    <name type="scientific">Diacronema lutheri</name>
    <name type="common">Unicellular marine alga</name>
    <name type="synonym">Monochrysis lutheri</name>
    <dbReference type="NCBI Taxonomy" id="2081491"/>
    <lineage>
        <taxon>Eukaryota</taxon>
        <taxon>Haptista</taxon>
        <taxon>Haptophyta</taxon>
        <taxon>Pavlovophyceae</taxon>
        <taxon>Pavlovales</taxon>
        <taxon>Pavlovaceae</taxon>
        <taxon>Diacronema</taxon>
    </lineage>
</organism>
<sequence>MEQLQEEQLQELFLEPCRVVVETREQVMELFRRLMHGPVADAFTRAERGELCSTLAPPFERIGALEAELRRVLLDFGIRPELISGWSLADTHFWELLSPARFESPVLATLNCAPGYCCASAALADADDHGATRSDMRPDGDCRWTQEYIPTIITALLERDAWPDGIVPLITDFRCVCPVLVAQSFGARGAALGQLGCGDFAEADTNSHNDRMLYGRFTRVLHESTRAWLRVAHARPAAALARAKYEPRALMLVAAARHARLAGEPSLDDDDDELARQLDEPFCATSPTGVNFVCIRAHHPGHDAYKHGCLLKANVAAWALAGALLAAFHADVSAAGELTAELAEQIVARARSERPAACALADELAPIVAQRMSSRGYARILLGGPYGELARRAGWSSSSSDS</sequence>
<dbReference type="EMBL" id="JAGTXO010000062">
    <property type="protein sequence ID" value="KAG8457815.1"/>
    <property type="molecule type" value="Genomic_DNA"/>
</dbReference>
<name>A0A8J5X7I4_DIALT</name>
<dbReference type="Proteomes" id="UP000751190">
    <property type="component" value="Unassembled WGS sequence"/>
</dbReference>
<dbReference type="AlphaFoldDB" id="A0A8J5X7I4"/>
<protein>
    <submittedName>
        <fullName evidence="1">Uncharacterized protein</fullName>
    </submittedName>
</protein>
<dbReference type="OrthoDB" id="10534013at2759"/>
<reference evidence="1" key="1">
    <citation type="submission" date="2021-05" db="EMBL/GenBank/DDBJ databases">
        <title>The genome of the haptophyte Pavlova lutheri (Diacronema luteri, Pavlovales) - a model for lipid biosynthesis in eukaryotic algae.</title>
        <authorList>
            <person name="Hulatt C.J."/>
            <person name="Posewitz M.C."/>
        </authorList>
    </citation>
    <scope>NUCLEOTIDE SEQUENCE</scope>
    <source>
        <strain evidence="1">NIVA-4/92</strain>
    </source>
</reference>
<gene>
    <name evidence="1" type="ORF">KFE25_005084</name>
</gene>
<proteinExistence type="predicted"/>
<evidence type="ECO:0000313" key="2">
    <source>
        <dbReference type="Proteomes" id="UP000751190"/>
    </source>
</evidence>
<evidence type="ECO:0000313" key="1">
    <source>
        <dbReference type="EMBL" id="KAG8457815.1"/>
    </source>
</evidence>
<accession>A0A8J5X7I4</accession>
<comment type="caution">
    <text evidence="1">The sequence shown here is derived from an EMBL/GenBank/DDBJ whole genome shotgun (WGS) entry which is preliminary data.</text>
</comment>
<keyword evidence="2" id="KW-1185">Reference proteome</keyword>